<keyword evidence="3" id="KW-1185">Reference proteome</keyword>
<comment type="caution">
    <text evidence="2">The sequence shown here is derived from an EMBL/GenBank/DDBJ whole genome shotgun (WGS) entry which is preliminary data.</text>
</comment>
<dbReference type="EMBL" id="JAPMOS010000004">
    <property type="protein sequence ID" value="KAJ4462107.1"/>
    <property type="molecule type" value="Genomic_DNA"/>
</dbReference>
<feature type="region of interest" description="Disordered" evidence="1">
    <location>
        <begin position="458"/>
        <end position="478"/>
    </location>
</feature>
<name>A0ABQ8UWI0_9EUKA</name>
<feature type="compositionally biased region" description="Pro residues" evidence="1">
    <location>
        <begin position="23"/>
        <end position="32"/>
    </location>
</feature>
<accession>A0ABQ8UWI0</accession>
<dbReference type="PANTHER" id="PTHR13677">
    <property type="entry name" value="LD41638P"/>
    <property type="match status" value="1"/>
</dbReference>
<dbReference type="Proteomes" id="UP001141327">
    <property type="component" value="Unassembled WGS sequence"/>
</dbReference>
<dbReference type="InterPro" id="IPR024224">
    <property type="entry name" value="DENND6"/>
</dbReference>
<gene>
    <name evidence="2" type="ORF">PAPYR_1283</name>
</gene>
<organism evidence="2 3">
    <name type="scientific">Paratrimastix pyriformis</name>
    <dbReference type="NCBI Taxonomy" id="342808"/>
    <lineage>
        <taxon>Eukaryota</taxon>
        <taxon>Metamonada</taxon>
        <taxon>Preaxostyla</taxon>
        <taxon>Paratrimastigidae</taxon>
        <taxon>Paratrimastix</taxon>
    </lineage>
</organism>
<feature type="region of interest" description="Disordered" evidence="1">
    <location>
        <begin position="344"/>
        <end position="415"/>
    </location>
</feature>
<evidence type="ECO:0000313" key="3">
    <source>
        <dbReference type="Proteomes" id="UP001141327"/>
    </source>
</evidence>
<protein>
    <submittedName>
        <fullName evidence="2">Uncharacterized protein</fullName>
    </submittedName>
</protein>
<dbReference type="PANTHER" id="PTHR13677:SF0">
    <property type="entry name" value="LD41638P"/>
    <property type="match status" value="1"/>
</dbReference>
<feature type="compositionally biased region" description="Pro residues" evidence="1">
    <location>
        <begin position="458"/>
        <end position="472"/>
    </location>
</feature>
<proteinExistence type="predicted"/>
<evidence type="ECO:0000313" key="2">
    <source>
        <dbReference type="EMBL" id="KAJ4462107.1"/>
    </source>
</evidence>
<sequence>MTLCFSPRPAAPAPLQPQQTSPKAPPAAARPPPAVIVGATNPYFHKMLKHWPYILFVGKWDPPKGSRPLSSGLPAYAHKEELSTAQKPLLAKSKALAKAIAEATSAALRAQGSTASASAKEAAAAASGAIRRYFAEQTRAFLAPFEAYFRAHLPPAPPGALPTPRNPFGTPPQLPLFPREAFLKAIREKVPPGLPASSRPAAVAELYRRFLDSPNWAGYLALRTEARRVELAALYEQAAFDCRVDLLVKSMDELSRVDLFIGIGQCVVRAPASSPGIPPASPPPLRHRLILAAPHPPCPRQENECEHRQQFDDPYRPELPAYLREARLGRLRAHLRTVMDSLPPDLQQSITTGNRWRDEGGLPHPPTPGNSPLLSHHSPGSMRFLGTSPSPLMGDLAGSLDGISPAHRRTHSRLREMEVATGDLGSSIISTPIRRTASPLASPDAASFRFARSMPTIPPLAFVPPSPQPQQRPNPTGQ</sequence>
<feature type="region of interest" description="Disordered" evidence="1">
    <location>
        <begin position="1"/>
        <end position="32"/>
    </location>
</feature>
<evidence type="ECO:0000256" key="1">
    <source>
        <dbReference type="SAM" id="MobiDB-lite"/>
    </source>
</evidence>
<reference evidence="2" key="1">
    <citation type="journal article" date="2022" name="bioRxiv">
        <title>Genomics of Preaxostyla Flagellates Illuminates Evolutionary Transitions and the Path Towards Mitochondrial Loss.</title>
        <authorList>
            <person name="Novak L.V.F."/>
            <person name="Treitli S.C."/>
            <person name="Pyrih J."/>
            <person name="Halakuc P."/>
            <person name="Pipaliya S.V."/>
            <person name="Vacek V."/>
            <person name="Brzon O."/>
            <person name="Soukal P."/>
            <person name="Eme L."/>
            <person name="Dacks J.B."/>
            <person name="Karnkowska A."/>
            <person name="Elias M."/>
            <person name="Hampl V."/>
        </authorList>
    </citation>
    <scope>NUCLEOTIDE SEQUENCE</scope>
    <source>
        <strain evidence="2">RCP-MX</strain>
    </source>
</reference>